<dbReference type="AlphaFoldDB" id="A0AAX3X4Z4"/>
<evidence type="ECO:0000313" key="1">
    <source>
        <dbReference type="EMBL" id="WHY53951.1"/>
    </source>
</evidence>
<evidence type="ECO:0000313" key="2">
    <source>
        <dbReference type="Proteomes" id="UP001178322"/>
    </source>
</evidence>
<dbReference type="EMBL" id="CP126101">
    <property type="protein sequence ID" value="WHY53951.1"/>
    <property type="molecule type" value="Genomic_DNA"/>
</dbReference>
<accession>A0AAX3X4Z4</accession>
<gene>
    <name evidence="1" type="ORF">QNH24_12155</name>
</gene>
<organism evidence="1 2">
    <name type="scientific">Lysinibacillus pakistanensis</name>
    <dbReference type="NCBI Taxonomy" id="759811"/>
    <lineage>
        <taxon>Bacteria</taxon>
        <taxon>Bacillati</taxon>
        <taxon>Bacillota</taxon>
        <taxon>Bacilli</taxon>
        <taxon>Bacillales</taxon>
        <taxon>Bacillaceae</taxon>
        <taxon>Lysinibacillus</taxon>
    </lineage>
</organism>
<dbReference type="Proteomes" id="UP001178322">
    <property type="component" value="Chromosome"/>
</dbReference>
<sequence length="157" mass="18418">MQVLFMSLMFVSSFLLQQPRHSVENTATTLCTPIVATSYKYPNNQYQSLQNEDDFYQQINSALYEEYSDASLNIRQKIAFKDIPKAIETFHLKTNLIGKKIDLTQHTFIHPNRQVYFLASFRQTEQETYHKYFIIDAETQTILLGNSLYNPHNRIVP</sequence>
<dbReference type="RefSeq" id="WP_283934537.1">
    <property type="nucleotide sequence ID" value="NZ_CP126101.1"/>
</dbReference>
<name>A0AAX3X4Z4_9BACI</name>
<proteinExistence type="predicted"/>
<protein>
    <submittedName>
        <fullName evidence="1">Uncharacterized protein</fullName>
    </submittedName>
</protein>
<reference evidence="1" key="1">
    <citation type="submission" date="2023-05" db="EMBL/GenBank/DDBJ databases">
        <title>Comparative genomics of Bacillaceae isolates and their secondary metabolite potential.</title>
        <authorList>
            <person name="Song L."/>
            <person name="Nielsen L.J."/>
            <person name="Mohite O."/>
            <person name="Xu X."/>
            <person name="Weber T."/>
            <person name="Kovacs A.T."/>
        </authorList>
    </citation>
    <scope>NUCLEOTIDE SEQUENCE</scope>
    <source>
        <strain evidence="1">LY1</strain>
    </source>
</reference>